<keyword evidence="1" id="KW-0732">Signal</keyword>
<name>A0ABS5TV14_9CELL</name>
<reference evidence="2 3" key="1">
    <citation type="submission" date="2021-05" db="EMBL/GenBank/DDBJ databases">
        <title>Description of Cellulomonas sp. DKR-3 sp. nov.</title>
        <authorList>
            <person name="Dahal R.H."/>
            <person name="Chaudhary D.K."/>
        </authorList>
    </citation>
    <scope>NUCLEOTIDE SEQUENCE [LARGE SCALE GENOMIC DNA]</scope>
    <source>
        <strain evidence="2 3">DKR-3</strain>
    </source>
</reference>
<protein>
    <submittedName>
        <fullName evidence="2">Uncharacterized protein</fullName>
    </submittedName>
</protein>
<dbReference type="EMBL" id="JAHBOH010000001">
    <property type="protein sequence ID" value="MBT0992975.1"/>
    <property type="molecule type" value="Genomic_DNA"/>
</dbReference>
<feature type="chain" id="PRO_5046976817" evidence="1">
    <location>
        <begin position="22"/>
        <end position="252"/>
    </location>
</feature>
<comment type="caution">
    <text evidence="2">The sequence shown here is derived from an EMBL/GenBank/DDBJ whole genome shotgun (WGS) entry which is preliminary data.</text>
</comment>
<keyword evidence="3" id="KW-1185">Reference proteome</keyword>
<evidence type="ECO:0000313" key="3">
    <source>
        <dbReference type="Proteomes" id="UP000722125"/>
    </source>
</evidence>
<feature type="signal peptide" evidence="1">
    <location>
        <begin position="1"/>
        <end position="21"/>
    </location>
</feature>
<accession>A0ABS5TV14</accession>
<gene>
    <name evidence="2" type="ORF">KIN34_01545</name>
</gene>
<proteinExistence type="predicted"/>
<sequence>MTRSRDVAVLADMLLASGAAAAGLLEPAVGVAAAGAAVGLSDRIRLALSRRAEHNLAAAAHGVRSTGQDVEEVVDALLRSAEGVSLVSEVLERIASAAFEQKARALGTCLGRAANASEMPEAAIEAETIWARLIDLLHRPHVMALLALGEPTYDEADESMLGAAEANKVAREFARTGAFVAVLNQYDAFTAQSVRADLKSWGLAQTVYGDQIGLHGGALDSDTFWRRTPHGESVARRLQADVGATPSDGSSL</sequence>
<organism evidence="2 3">
    <name type="scientific">Cellulomonas fulva</name>
    <dbReference type="NCBI Taxonomy" id="2835530"/>
    <lineage>
        <taxon>Bacteria</taxon>
        <taxon>Bacillati</taxon>
        <taxon>Actinomycetota</taxon>
        <taxon>Actinomycetes</taxon>
        <taxon>Micrococcales</taxon>
        <taxon>Cellulomonadaceae</taxon>
        <taxon>Cellulomonas</taxon>
    </lineage>
</organism>
<dbReference type="Proteomes" id="UP000722125">
    <property type="component" value="Unassembled WGS sequence"/>
</dbReference>
<evidence type="ECO:0000256" key="1">
    <source>
        <dbReference type="SAM" id="SignalP"/>
    </source>
</evidence>
<dbReference type="RefSeq" id="WP_214345956.1">
    <property type="nucleotide sequence ID" value="NZ_JAHBOH010000001.1"/>
</dbReference>
<evidence type="ECO:0000313" key="2">
    <source>
        <dbReference type="EMBL" id="MBT0992975.1"/>
    </source>
</evidence>